<evidence type="ECO:0000313" key="1">
    <source>
        <dbReference type="Ensembl" id="ENSAOCP00000057860.1"/>
    </source>
</evidence>
<dbReference type="GeneTree" id="ENSGT01150000287097"/>
<dbReference type="Ensembl" id="ENSAOCT00000062084.1">
    <property type="protein sequence ID" value="ENSAOCP00000057860.1"/>
    <property type="gene ID" value="ENSAOCG00000019318.2"/>
</dbReference>
<reference evidence="1 2" key="1">
    <citation type="submission" date="2022-01" db="EMBL/GenBank/DDBJ databases">
        <title>A chromosome-scale genome assembly of the false clownfish, Amphiprion ocellaris.</title>
        <authorList>
            <person name="Ryu T."/>
        </authorList>
    </citation>
    <scope>NUCLEOTIDE SEQUENCE [LARGE SCALE GENOMIC DNA]</scope>
</reference>
<sequence length="149" mass="16838">MAEDHGLGDGDGSVDVTESLELLLLAVAQHIVLFDSIQRLLFSLQLDDVGIWHNALSKQHLAVFRKHPGRQRGQGCKVSNFKNHKHFHLLGVYELEFTTPVQHGTRCPNNYLFLLKCQFISGGHTQALIETGKERKRNLGKRQCNRLSV</sequence>
<protein>
    <submittedName>
        <fullName evidence="1">Uncharacterized protein</fullName>
    </submittedName>
</protein>
<name>A0AAQ5Z295_AMPOC</name>
<evidence type="ECO:0000313" key="2">
    <source>
        <dbReference type="Proteomes" id="UP001501940"/>
    </source>
</evidence>
<reference evidence="1" key="3">
    <citation type="submission" date="2025-09" db="UniProtKB">
        <authorList>
            <consortium name="Ensembl"/>
        </authorList>
    </citation>
    <scope>IDENTIFICATION</scope>
</reference>
<dbReference type="AlphaFoldDB" id="A0AAQ5Z295"/>
<reference evidence="1" key="2">
    <citation type="submission" date="2025-08" db="UniProtKB">
        <authorList>
            <consortium name="Ensembl"/>
        </authorList>
    </citation>
    <scope>IDENTIFICATION</scope>
</reference>
<proteinExistence type="predicted"/>
<organism evidence="1 2">
    <name type="scientific">Amphiprion ocellaris</name>
    <name type="common">Clown anemonefish</name>
    <dbReference type="NCBI Taxonomy" id="80972"/>
    <lineage>
        <taxon>Eukaryota</taxon>
        <taxon>Metazoa</taxon>
        <taxon>Chordata</taxon>
        <taxon>Craniata</taxon>
        <taxon>Vertebrata</taxon>
        <taxon>Euteleostomi</taxon>
        <taxon>Actinopterygii</taxon>
        <taxon>Neopterygii</taxon>
        <taxon>Teleostei</taxon>
        <taxon>Neoteleostei</taxon>
        <taxon>Acanthomorphata</taxon>
        <taxon>Ovalentaria</taxon>
        <taxon>Pomacentridae</taxon>
        <taxon>Amphiprion</taxon>
    </lineage>
</organism>
<accession>A0AAQ5Z295</accession>
<dbReference type="Proteomes" id="UP001501940">
    <property type="component" value="Chromosome 5"/>
</dbReference>
<keyword evidence="2" id="KW-1185">Reference proteome</keyword>